<dbReference type="PRINTS" id="PR00260">
    <property type="entry name" value="CHEMTRNSDUCR"/>
</dbReference>
<dbReference type="SMART" id="SM00283">
    <property type="entry name" value="MA"/>
    <property type="match status" value="1"/>
</dbReference>
<accession>A0A1S7LNR4</accession>
<dbReference type="InterPro" id="IPR035938">
    <property type="entry name" value="Hemerythrin-like_sf"/>
</dbReference>
<keyword evidence="6 8" id="KW-0807">Transducer</keyword>
<dbReference type="PROSITE" id="PS50111">
    <property type="entry name" value="CHEMOTAXIS_TRANSDUC_2"/>
    <property type="match status" value="1"/>
</dbReference>
<protein>
    <submittedName>
        <fullName evidence="11">Putative methyl-accepting chemotaxis sensory transducer</fullName>
    </submittedName>
</protein>
<dbReference type="CDD" id="cd12107">
    <property type="entry name" value="Hemerythrin"/>
    <property type="match status" value="1"/>
</dbReference>
<sequence>MIYLVSFTLILLAGFLGFYIGRRQAGQQASPLALTIKDIKKGLLNSEHLSQQAVLTEVGEDLSTTVQQLAGNMRRITMQSDSIAACINELNEMRDVLDGDAKESMSAMDATRSQFNQLDQVIEEIRKAVGESTGHMDKVSEATQVLSSDITHIASSAEQASANVTTMASAAEEMTANLTAVNSSLQDVNGASSNVAAAVEQMTASLEEVRRRCALASQETETASSYSQSTQSVMDELSKSAAEIGRFISMINSIADQTNMLALNAAIEAAGAGEAGKGFAVVANEVKELASQTAEATKLISEQVSIIQQHSDTAGKSTLEVTRLVSQVNQANQEITLAVDEQNSALQEISSSLSSVSRSSDDVTRNAAELQDAANEVARAAQEAATGTQVIAHSASRSAEAAESMLTLSEQTTQHIHAIHEQTGVATRSAEISEKNINRVYDLANYIEGSTNTFSILTDVVQGAVESLRASQVSYVTGADSFDVRNVKEGHLAWLRRLEQAVRGRISIPPQDAAQYRKCAFGQWYYGEGQSRYANDPLFTNLGSLHESVHAAAVEALEMVERQEPREAILPAIARFGLLRTELFDALDKLYMSDVQDEQKMIVWEDALDVGVKQLNDDHLVLIDYINTLHSAMKNGLGRDKMAEVLAGLTDFTKTHFAREEAMMKKHGYGRYSEQCAEHVKLLDDLAQKQRDFESGSATVALDLISFLHAWLVDHILGEDMQYKRFFNQKGVH</sequence>
<organism evidence="11">
    <name type="scientific">Magnetococcus massalia (strain MO-1)</name>
    <dbReference type="NCBI Taxonomy" id="451514"/>
    <lineage>
        <taxon>Bacteria</taxon>
        <taxon>Pseudomonadati</taxon>
        <taxon>Pseudomonadota</taxon>
        <taxon>Magnetococcia</taxon>
        <taxon>Magnetococcales</taxon>
        <taxon>Magnetococcaceae</taxon>
        <taxon>Magnetococcus</taxon>
    </lineage>
</organism>
<comment type="subcellular location">
    <subcellularLocation>
        <location evidence="1">Cell inner membrane</location>
        <topology evidence="1">Multi-pass membrane protein</topology>
    </subcellularLocation>
</comment>
<evidence type="ECO:0000256" key="1">
    <source>
        <dbReference type="ARBA" id="ARBA00004429"/>
    </source>
</evidence>
<dbReference type="SUPFAM" id="SSF58104">
    <property type="entry name" value="Methyl-accepting chemotaxis protein (MCP) signaling domain"/>
    <property type="match status" value="1"/>
</dbReference>
<dbReference type="InterPro" id="IPR004089">
    <property type="entry name" value="MCPsignal_dom"/>
</dbReference>
<comment type="similarity">
    <text evidence="2">Belongs to the hemerythrin family.</text>
</comment>
<dbReference type="InterPro" id="IPR012827">
    <property type="entry name" value="Hemerythrin_metal-bd"/>
</dbReference>
<dbReference type="PROSITE" id="PS50192">
    <property type="entry name" value="T_SNARE"/>
    <property type="match status" value="1"/>
</dbReference>
<dbReference type="GO" id="GO:0046872">
    <property type="term" value="F:metal ion binding"/>
    <property type="evidence" value="ECO:0007669"/>
    <property type="project" value="UniProtKB-KW"/>
</dbReference>
<dbReference type="GO" id="GO:0005886">
    <property type="term" value="C:plasma membrane"/>
    <property type="evidence" value="ECO:0007669"/>
    <property type="project" value="UniProtKB-SubCell"/>
</dbReference>
<keyword evidence="5" id="KW-0408">Iron</keyword>
<dbReference type="PANTHER" id="PTHR32089:SF112">
    <property type="entry name" value="LYSOZYME-LIKE PROTEIN-RELATED"/>
    <property type="match status" value="1"/>
</dbReference>
<evidence type="ECO:0000256" key="2">
    <source>
        <dbReference type="ARBA" id="ARBA00010587"/>
    </source>
</evidence>
<evidence type="ECO:0000256" key="6">
    <source>
        <dbReference type="ARBA" id="ARBA00023224"/>
    </source>
</evidence>
<evidence type="ECO:0000256" key="8">
    <source>
        <dbReference type="PROSITE-ProRule" id="PRU00284"/>
    </source>
</evidence>
<dbReference type="Gene3D" id="1.20.120.30">
    <property type="entry name" value="Aspartate receptor, ligand-binding domain"/>
    <property type="match status" value="1"/>
</dbReference>
<evidence type="ECO:0000259" key="10">
    <source>
        <dbReference type="PROSITE" id="PS50192"/>
    </source>
</evidence>
<dbReference type="SUPFAM" id="SSF47188">
    <property type="entry name" value="Hemerythrin-like"/>
    <property type="match status" value="1"/>
</dbReference>
<keyword evidence="3" id="KW-1003">Cell membrane</keyword>
<dbReference type="NCBIfam" id="TIGR02481">
    <property type="entry name" value="hemeryth_dom"/>
    <property type="match status" value="1"/>
</dbReference>
<evidence type="ECO:0000259" key="9">
    <source>
        <dbReference type="PROSITE" id="PS50111"/>
    </source>
</evidence>
<dbReference type="GO" id="GO:0007165">
    <property type="term" value="P:signal transduction"/>
    <property type="evidence" value="ECO:0007669"/>
    <property type="project" value="UniProtKB-KW"/>
</dbReference>
<evidence type="ECO:0000256" key="7">
    <source>
        <dbReference type="ARBA" id="ARBA00029447"/>
    </source>
</evidence>
<dbReference type="Pfam" id="PF00015">
    <property type="entry name" value="MCPsignal"/>
    <property type="match status" value="1"/>
</dbReference>
<dbReference type="InterPro" id="IPR000727">
    <property type="entry name" value="T_SNARE_dom"/>
</dbReference>
<feature type="domain" description="T-SNARE coiled-coil homology" evidence="10">
    <location>
        <begin position="308"/>
        <end position="370"/>
    </location>
</feature>
<dbReference type="PANTHER" id="PTHR32089">
    <property type="entry name" value="METHYL-ACCEPTING CHEMOTAXIS PROTEIN MCPB"/>
    <property type="match status" value="1"/>
</dbReference>
<dbReference type="Gene3D" id="1.20.120.50">
    <property type="entry name" value="Hemerythrin-like"/>
    <property type="match status" value="1"/>
</dbReference>
<dbReference type="NCBIfam" id="NF033749">
    <property type="entry name" value="bact_hemeryth"/>
    <property type="match status" value="1"/>
</dbReference>
<proteinExistence type="inferred from homology"/>
<dbReference type="InterPro" id="IPR004090">
    <property type="entry name" value="Chemotax_Me-accpt_rcpt"/>
</dbReference>
<evidence type="ECO:0000256" key="4">
    <source>
        <dbReference type="ARBA" id="ARBA00022723"/>
    </source>
</evidence>
<dbReference type="EMBL" id="LO017727">
    <property type="protein sequence ID" value="CRH07406.1"/>
    <property type="molecule type" value="Genomic_DNA"/>
</dbReference>
<feature type="domain" description="Methyl-accepting transducer" evidence="9">
    <location>
        <begin position="142"/>
        <end position="392"/>
    </location>
</feature>
<gene>
    <name evidence="11" type="ORF">MAGMO_3268</name>
</gene>
<dbReference type="GO" id="GO:0006935">
    <property type="term" value="P:chemotaxis"/>
    <property type="evidence" value="ECO:0007669"/>
    <property type="project" value="InterPro"/>
</dbReference>
<dbReference type="InterPro" id="IPR025991">
    <property type="entry name" value="Chemoreceptor_zinc-bind_dom"/>
</dbReference>
<evidence type="ECO:0000313" key="11">
    <source>
        <dbReference type="EMBL" id="CRH07406.1"/>
    </source>
</evidence>
<evidence type="ECO:0000256" key="3">
    <source>
        <dbReference type="ARBA" id="ARBA00022519"/>
    </source>
</evidence>
<comment type="similarity">
    <text evidence="7">Belongs to the methyl-accepting chemotaxis (MCP) protein family.</text>
</comment>
<name>A0A1S7LNR4_MAGMO</name>
<keyword evidence="4" id="KW-0479">Metal-binding</keyword>
<dbReference type="Pfam" id="PF01814">
    <property type="entry name" value="Hemerythrin"/>
    <property type="match status" value="1"/>
</dbReference>
<dbReference type="GO" id="GO:0004888">
    <property type="term" value="F:transmembrane signaling receptor activity"/>
    <property type="evidence" value="ECO:0007669"/>
    <property type="project" value="InterPro"/>
</dbReference>
<evidence type="ECO:0000256" key="5">
    <source>
        <dbReference type="ARBA" id="ARBA00023004"/>
    </source>
</evidence>
<dbReference type="Gene3D" id="1.10.287.950">
    <property type="entry name" value="Methyl-accepting chemotaxis protein"/>
    <property type="match status" value="1"/>
</dbReference>
<reference evidence="11" key="1">
    <citation type="submission" date="2015-04" db="EMBL/GenBank/DDBJ databases">
        <authorList>
            <person name="Syromyatnikov M.Y."/>
            <person name="Popov V.N."/>
        </authorList>
    </citation>
    <scope>NUCLEOTIDE SEQUENCE</scope>
    <source>
        <strain evidence="11">MO-1</strain>
    </source>
</reference>
<dbReference type="InterPro" id="IPR012312">
    <property type="entry name" value="Hemerythrin-like"/>
</dbReference>
<dbReference type="AlphaFoldDB" id="A0A1S7LNR4"/>
<keyword evidence="3" id="KW-0997">Cell inner membrane</keyword>
<dbReference type="Pfam" id="PF13682">
    <property type="entry name" value="CZB"/>
    <property type="match status" value="1"/>
</dbReference>
<keyword evidence="3" id="KW-0472">Membrane</keyword>